<reference evidence="3 4" key="1">
    <citation type="journal article" date="2007" name="Nature">
        <title>Evolution of genes and genomes on the Drosophila phylogeny.</title>
        <authorList>
            <consortium name="Drosophila 12 Genomes Consortium"/>
            <person name="Clark A.G."/>
            <person name="Eisen M.B."/>
            <person name="Smith D.R."/>
            <person name="Bergman C.M."/>
            <person name="Oliver B."/>
            <person name="Markow T.A."/>
            <person name="Kaufman T.C."/>
            <person name="Kellis M."/>
            <person name="Gelbart W."/>
            <person name="Iyer V.N."/>
            <person name="Pollard D.A."/>
            <person name="Sackton T.B."/>
            <person name="Larracuente A.M."/>
            <person name="Singh N.D."/>
            <person name="Abad J.P."/>
            <person name="Abt D.N."/>
            <person name="Adryan B."/>
            <person name="Aguade M."/>
            <person name="Akashi H."/>
            <person name="Anderson W.W."/>
            <person name="Aquadro C.F."/>
            <person name="Ardell D.H."/>
            <person name="Arguello R."/>
            <person name="Artieri C.G."/>
            <person name="Barbash D.A."/>
            <person name="Barker D."/>
            <person name="Barsanti P."/>
            <person name="Batterham P."/>
            <person name="Batzoglou S."/>
            <person name="Begun D."/>
            <person name="Bhutkar A."/>
            <person name="Blanco E."/>
            <person name="Bosak S.A."/>
            <person name="Bradley R.K."/>
            <person name="Brand A.D."/>
            <person name="Brent M.R."/>
            <person name="Brooks A.N."/>
            <person name="Brown R.H."/>
            <person name="Butlin R.K."/>
            <person name="Caggese C."/>
            <person name="Calvi B.R."/>
            <person name="Bernardo de Carvalho A."/>
            <person name="Caspi A."/>
            <person name="Castrezana S."/>
            <person name="Celniker S.E."/>
            <person name="Chang J.L."/>
            <person name="Chapple C."/>
            <person name="Chatterji S."/>
            <person name="Chinwalla A."/>
            <person name="Civetta A."/>
            <person name="Clifton S.W."/>
            <person name="Comeron J.M."/>
            <person name="Costello J.C."/>
            <person name="Coyne J.A."/>
            <person name="Daub J."/>
            <person name="David R.G."/>
            <person name="Delcher A.L."/>
            <person name="Delehaunty K."/>
            <person name="Do C.B."/>
            <person name="Ebling H."/>
            <person name="Edwards K."/>
            <person name="Eickbush T."/>
            <person name="Evans J.D."/>
            <person name="Filipski A."/>
            <person name="Findeiss S."/>
            <person name="Freyhult E."/>
            <person name="Fulton L."/>
            <person name="Fulton R."/>
            <person name="Garcia A.C."/>
            <person name="Gardiner A."/>
            <person name="Garfield D.A."/>
            <person name="Garvin B.E."/>
            <person name="Gibson G."/>
            <person name="Gilbert D."/>
            <person name="Gnerre S."/>
            <person name="Godfrey J."/>
            <person name="Good R."/>
            <person name="Gotea V."/>
            <person name="Gravely B."/>
            <person name="Greenberg A.J."/>
            <person name="Griffiths-Jones S."/>
            <person name="Gross S."/>
            <person name="Guigo R."/>
            <person name="Gustafson E.A."/>
            <person name="Haerty W."/>
            <person name="Hahn M.W."/>
            <person name="Halligan D.L."/>
            <person name="Halpern A.L."/>
            <person name="Halter G.M."/>
            <person name="Han M.V."/>
            <person name="Heger A."/>
            <person name="Hillier L."/>
            <person name="Hinrichs A.S."/>
            <person name="Holmes I."/>
            <person name="Hoskins R.A."/>
            <person name="Hubisz M.J."/>
            <person name="Hultmark D."/>
            <person name="Huntley M.A."/>
            <person name="Jaffe D.B."/>
            <person name="Jagadeeshan S."/>
            <person name="Jeck W.R."/>
            <person name="Johnson J."/>
            <person name="Jones C.D."/>
            <person name="Jordan W.C."/>
            <person name="Karpen G.H."/>
            <person name="Kataoka E."/>
            <person name="Keightley P.D."/>
            <person name="Kheradpour P."/>
            <person name="Kirkness E.F."/>
            <person name="Koerich L.B."/>
            <person name="Kristiansen K."/>
            <person name="Kudrna D."/>
            <person name="Kulathinal R.J."/>
            <person name="Kumar S."/>
            <person name="Kwok R."/>
            <person name="Lander E."/>
            <person name="Langley C.H."/>
            <person name="Lapoint R."/>
            <person name="Lazzaro B.P."/>
            <person name="Lee S.J."/>
            <person name="Levesque L."/>
            <person name="Li R."/>
            <person name="Lin C.F."/>
            <person name="Lin M.F."/>
            <person name="Lindblad-Toh K."/>
            <person name="Llopart A."/>
            <person name="Long M."/>
            <person name="Low L."/>
            <person name="Lozovsky E."/>
            <person name="Lu J."/>
            <person name="Luo M."/>
            <person name="Machado C.A."/>
            <person name="Makalowski W."/>
            <person name="Marzo M."/>
            <person name="Matsuda M."/>
            <person name="Matzkin L."/>
            <person name="McAllister B."/>
            <person name="McBride C.S."/>
            <person name="McKernan B."/>
            <person name="McKernan K."/>
            <person name="Mendez-Lago M."/>
            <person name="Minx P."/>
            <person name="Mollenhauer M.U."/>
            <person name="Montooth K."/>
            <person name="Mount S.M."/>
            <person name="Mu X."/>
            <person name="Myers E."/>
            <person name="Negre B."/>
            <person name="Newfeld S."/>
            <person name="Nielsen R."/>
            <person name="Noor M.A."/>
            <person name="O'Grady P."/>
            <person name="Pachter L."/>
            <person name="Papaceit M."/>
            <person name="Parisi M.J."/>
            <person name="Parisi M."/>
            <person name="Parts L."/>
            <person name="Pedersen J.S."/>
            <person name="Pesole G."/>
            <person name="Phillippy A.M."/>
            <person name="Ponting C.P."/>
            <person name="Pop M."/>
            <person name="Porcelli D."/>
            <person name="Powell J.R."/>
            <person name="Prohaska S."/>
            <person name="Pruitt K."/>
            <person name="Puig M."/>
            <person name="Quesneville H."/>
            <person name="Ram K.R."/>
            <person name="Rand D."/>
            <person name="Rasmussen M.D."/>
            <person name="Reed L.K."/>
            <person name="Reenan R."/>
            <person name="Reily A."/>
            <person name="Remington K.A."/>
            <person name="Rieger T.T."/>
            <person name="Ritchie M.G."/>
            <person name="Robin C."/>
            <person name="Rogers Y.H."/>
            <person name="Rohde C."/>
            <person name="Rozas J."/>
            <person name="Rubenfield M.J."/>
            <person name="Ruiz A."/>
            <person name="Russo S."/>
            <person name="Salzberg S.L."/>
            <person name="Sanchez-Gracia A."/>
            <person name="Saranga D.J."/>
            <person name="Sato H."/>
            <person name="Schaeffer S.W."/>
            <person name="Schatz M.C."/>
            <person name="Schlenke T."/>
            <person name="Schwartz R."/>
            <person name="Segarra C."/>
            <person name="Singh R.S."/>
            <person name="Sirot L."/>
            <person name="Sirota M."/>
            <person name="Sisneros N.B."/>
            <person name="Smith C.D."/>
            <person name="Smith T.F."/>
            <person name="Spieth J."/>
            <person name="Stage D.E."/>
            <person name="Stark A."/>
            <person name="Stephan W."/>
            <person name="Strausberg R.L."/>
            <person name="Strempel S."/>
            <person name="Sturgill D."/>
            <person name="Sutton G."/>
            <person name="Sutton G.G."/>
            <person name="Tao W."/>
            <person name="Teichmann S."/>
            <person name="Tobari Y.N."/>
            <person name="Tomimura Y."/>
            <person name="Tsolas J.M."/>
            <person name="Valente V.L."/>
            <person name="Venter E."/>
            <person name="Venter J.C."/>
            <person name="Vicario S."/>
            <person name="Vieira F.G."/>
            <person name="Vilella A.J."/>
            <person name="Villasante A."/>
            <person name="Walenz B."/>
            <person name="Wang J."/>
            <person name="Wasserman M."/>
            <person name="Watts T."/>
            <person name="Wilson D."/>
            <person name="Wilson R.K."/>
            <person name="Wing R.A."/>
            <person name="Wolfner M.F."/>
            <person name="Wong A."/>
            <person name="Wong G.K."/>
            <person name="Wu C.I."/>
            <person name="Wu G."/>
            <person name="Yamamoto D."/>
            <person name="Yang H.P."/>
            <person name="Yang S.P."/>
            <person name="Yorke J.A."/>
            <person name="Yoshida K."/>
            <person name="Zdobnov E."/>
            <person name="Zhang P."/>
            <person name="Zhang Y."/>
            <person name="Zimin A.V."/>
            <person name="Baldwin J."/>
            <person name="Abdouelleil A."/>
            <person name="Abdulkadir J."/>
            <person name="Abebe A."/>
            <person name="Abera B."/>
            <person name="Abreu J."/>
            <person name="Acer S.C."/>
            <person name="Aftuck L."/>
            <person name="Alexander A."/>
            <person name="An P."/>
            <person name="Anderson E."/>
            <person name="Anderson S."/>
            <person name="Arachi H."/>
            <person name="Azer M."/>
            <person name="Bachantsang P."/>
            <person name="Barry A."/>
            <person name="Bayul T."/>
            <person name="Berlin A."/>
            <person name="Bessette D."/>
            <person name="Bloom T."/>
            <person name="Blye J."/>
            <person name="Boguslavskiy L."/>
            <person name="Bonnet C."/>
            <person name="Boukhgalter B."/>
            <person name="Bourzgui I."/>
            <person name="Brown A."/>
            <person name="Cahill P."/>
            <person name="Channer S."/>
            <person name="Cheshatsang Y."/>
            <person name="Chuda L."/>
            <person name="Citroen M."/>
            <person name="Collymore A."/>
            <person name="Cooke P."/>
            <person name="Costello M."/>
            <person name="D'Aco K."/>
            <person name="Daza R."/>
            <person name="De Haan G."/>
            <person name="DeGray S."/>
            <person name="DeMaso C."/>
            <person name="Dhargay N."/>
            <person name="Dooley K."/>
            <person name="Dooley E."/>
            <person name="Doricent M."/>
            <person name="Dorje P."/>
            <person name="Dorjee K."/>
            <person name="Dupes A."/>
            <person name="Elong R."/>
            <person name="Falk J."/>
            <person name="Farina A."/>
            <person name="Faro S."/>
            <person name="Ferguson D."/>
            <person name="Fisher S."/>
            <person name="Foley C.D."/>
            <person name="Franke A."/>
            <person name="Friedrich D."/>
            <person name="Gadbois L."/>
            <person name="Gearin G."/>
            <person name="Gearin C.R."/>
            <person name="Giannoukos G."/>
            <person name="Goode T."/>
            <person name="Graham J."/>
            <person name="Grandbois E."/>
            <person name="Grewal S."/>
            <person name="Gyaltsen K."/>
            <person name="Hafez N."/>
            <person name="Hagos B."/>
            <person name="Hall J."/>
            <person name="Henson C."/>
            <person name="Hollinger A."/>
            <person name="Honan T."/>
            <person name="Huard M.D."/>
            <person name="Hughes L."/>
            <person name="Hurhula B."/>
            <person name="Husby M.E."/>
            <person name="Kamat A."/>
            <person name="Kanga B."/>
            <person name="Kashin S."/>
            <person name="Khazanovich D."/>
            <person name="Kisner P."/>
            <person name="Lance K."/>
            <person name="Lara M."/>
            <person name="Lee W."/>
            <person name="Lennon N."/>
            <person name="Letendre F."/>
            <person name="LeVine R."/>
            <person name="Lipovsky A."/>
            <person name="Liu X."/>
            <person name="Liu J."/>
            <person name="Liu S."/>
            <person name="Lokyitsang T."/>
            <person name="Lokyitsang Y."/>
            <person name="Lubonja R."/>
            <person name="Lui A."/>
            <person name="MacDonald P."/>
            <person name="Magnisalis V."/>
            <person name="Maru K."/>
            <person name="Matthews C."/>
            <person name="McCusker W."/>
            <person name="McDonough S."/>
            <person name="Mehta T."/>
            <person name="Meldrim J."/>
            <person name="Meneus L."/>
            <person name="Mihai O."/>
            <person name="Mihalev A."/>
            <person name="Mihova T."/>
            <person name="Mittelman R."/>
            <person name="Mlenga V."/>
            <person name="Montmayeur A."/>
            <person name="Mulrain L."/>
            <person name="Navidi A."/>
            <person name="Naylor J."/>
            <person name="Negash T."/>
            <person name="Nguyen T."/>
            <person name="Nguyen N."/>
            <person name="Nicol R."/>
            <person name="Norbu C."/>
            <person name="Norbu N."/>
            <person name="Novod N."/>
            <person name="O'Neill B."/>
            <person name="Osman S."/>
            <person name="Markiewicz E."/>
            <person name="Oyono O.L."/>
            <person name="Patti C."/>
            <person name="Phunkhang P."/>
            <person name="Pierre F."/>
            <person name="Priest M."/>
            <person name="Raghuraman S."/>
            <person name="Rege F."/>
            <person name="Reyes R."/>
            <person name="Rise C."/>
            <person name="Rogov P."/>
            <person name="Ross K."/>
            <person name="Ryan E."/>
            <person name="Settipalli S."/>
            <person name="Shea T."/>
            <person name="Sherpa N."/>
            <person name="Shi L."/>
            <person name="Shih D."/>
            <person name="Sparrow T."/>
            <person name="Spaulding J."/>
            <person name="Stalker J."/>
            <person name="Stange-Thomann N."/>
            <person name="Stavropoulos S."/>
            <person name="Stone C."/>
            <person name="Strader C."/>
            <person name="Tesfaye S."/>
            <person name="Thomson T."/>
            <person name="Thoulutsang Y."/>
            <person name="Thoulutsang D."/>
            <person name="Topham K."/>
            <person name="Topping I."/>
            <person name="Tsamla T."/>
            <person name="Vassiliev H."/>
            <person name="Vo A."/>
            <person name="Wangchuk T."/>
            <person name="Wangdi T."/>
            <person name="Weiand M."/>
            <person name="Wilkinson J."/>
            <person name="Wilson A."/>
            <person name="Yadav S."/>
            <person name="Young G."/>
            <person name="Yu Q."/>
            <person name="Zembek L."/>
            <person name="Zhong D."/>
            <person name="Zimmer A."/>
            <person name="Zwirko Z."/>
            <person name="Jaffe D.B."/>
            <person name="Alvarez P."/>
            <person name="Brockman W."/>
            <person name="Butler J."/>
            <person name="Chin C."/>
            <person name="Gnerre S."/>
            <person name="Grabherr M."/>
            <person name="Kleber M."/>
            <person name="Mauceli E."/>
            <person name="MacCallum I."/>
        </authorList>
    </citation>
    <scope>NUCLEOTIDE SEQUENCE [LARGE SCALE GENOMIC DNA]</scope>
    <source>
        <strain evidence="4">Tucson 15287-2541.00</strain>
    </source>
</reference>
<keyword evidence="1" id="KW-0732">Signal</keyword>
<evidence type="ECO:0000313" key="3">
    <source>
        <dbReference type="EMBL" id="EDW04736.1"/>
    </source>
</evidence>
<dbReference type="InParanoid" id="B4K3B5"/>
<dbReference type="InterPro" id="IPR031986">
    <property type="entry name" value="GD_N"/>
</dbReference>
<feature type="domain" description="Serine protease gd N-terminal" evidence="2">
    <location>
        <begin position="29"/>
        <end position="83"/>
    </location>
</feature>
<evidence type="ECO:0000313" key="4">
    <source>
        <dbReference type="Proteomes" id="UP000001070"/>
    </source>
</evidence>
<dbReference type="OrthoDB" id="6147874at2759"/>
<keyword evidence="4" id="KW-1185">Reference proteome</keyword>
<name>B4K3B5_DROGR</name>
<gene>
    <name evidence="3" type="primary">Dgri\GH22210</name>
    <name evidence="3" type="ORF">Dgri_GH22210</name>
</gene>
<organism evidence="4">
    <name type="scientific">Drosophila grimshawi</name>
    <name type="common">Hawaiian fruit fly</name>
    <name type="synonym">Idiomyia grimshawi</name>
    <dbReference type="NCBI Taxonomy" id="7222"/>
    <lineage>
        <taxon>Eukaryota</taxon>
        <taxon>Metazoa</taxon>
        <taxon>Ecdysozoa</taxon>
        <taxon>Arthropoda</taxon>
        <taxon>Hexapoda</taxon>
        <taxon>Insecta</taxon>
        <taxon>Pterygota</taxon>
        <taxon>Neoptera</taxon>
        <taxon>Endopterygota</taxon>
        <taxon>Diptera</taxon>
        <taxon>Brachycera</taxon>
        <taxon>Muscomorpha</taxon>
        <taxon>Ephydroidea</taxon>
        <taxon>Drosophilidae</taxon>
        <taxon>Drosophila</taxon>
        <taxon>Hawaiian Drosophila</taxon>
    </lineage>
</organism>
<dbReference type="Pfam" id="PF16030">
    <property type="entry name" value="GD_N"/>
    <property type="match status" value="1"/>
</dbReference>
<proteinExistence type="predicted"/>
<feature type="signal peptide" evidence="1">
    <location>
        <begin position="1"/>
        <end position="23"/>
    </location>
</feature>
<dbReference type="HOGENOM" id="CLU_2529805_0_0_1"/>
<evidence type="ECO:0000259" key="2">
    <source>
        <dbReference type="Pfam" id="PF16030"/>
    </source>
</evidence>
<evidence type="ECO:0000256" key="1">
    <source>
        <dbReference type="SAM" id="SignalP"/>
    </source>
</evidence>
<feature type="chain" id="PRO_5002813263" evidence="1">
    <location>
        <begin position="24"/>
        <end position="84"/>
    </location>
</feature>
<sequence>MEQLLMLPAICLTLLLLTWSSSAQVPPVACPEYFQYLAYNQEYIGRVSVRHDPQYAENTLRIQFSQRGSLTSVSFAKLDLMKKK</sequence>
<dbReference type="EMBL" id="CH921513">
    <property type="protein sequence ID" value="EDW04736.1"/>
    <property type="molecule type" value="Genomic_DNA"/>
</dbReference>
<dbReference type="AlphaFoldDB" id="B4K3B5"/>
<accession>B4K3B5</accession>
<dbReference type="Proteomes" id="UP000001070">
    <property type="component" value="Unassembled WGS sequence"/>
</dbReference>
<protein>
    <submittedName>
        <fullName evidence="3">GH22210</fullName>
    </submittedName>
</protein>